<protein>
    <submittedName>
        <fullName evidence="1">Uncharacterized protein</fullName>
    </submittedName>
</protein>
<proteinExistence type="predicted"/>
<accession>A0AAV8SAE3</accession>
<dbReference type="AlphaFoldDB" id="A0AAV8SAE3"/>
<gene>
    <name evidence="1" type="ORF">K2173_013747</name>
</gene>
<sequence>MEPIEIVKMSTIKQFTFGEYSCSVCQGIAVTAILRVEERTPQMSRVSLMSSIQGVRPFPVWRSRAFGHMKGENMVFDVSAPVMSISMEHQHVAVAQKFQANVNFFGVVTDIYWKAKRWSFT</sequence>
<name>A0AAV8SAE3_9ROSI</name>
<reference evidence="1 2" key="1">
    <citation type="submission" date="2021-09" db="EMBL/GenBank/DDBJ databases">
        <title>Genomic insights and catalytic innovation underlie evolution of tropane alkaloids biosynthesis.</title>
        <authorList>
            <person name="Wang Y.-J."/>
            <person name="Tian T."/>
            <person name="Huang J.-P."/>
            <person name="Huang S.-X."/>
        </authorList>
    </citation>
    <scope>NUCLEOTIDE SEQUENCE [LARGE SCALE GENOMIC DNA]</scope>
    <source>
        <strain evidence="1">KIB-2018</strain>
        <tissue evidence="1">Leaf</tissue>
    </source>
</reference>
<evidence type="ECO:0000313" key="2">
    <source>
        <dbReference type="Proteomes" id="UP001159364"/>
    </source>
</evidence>
<dbReference type="Proteomes" id="UP001159364">
    <property type="component" value="Linkage Group LG12"/>
</dbReference>
<organism evidence="1 2">
    <name type="scientific">Erythroxylum novogranatense</name>
    <dbReference type="NCBI Taxonomy" id="1862640"/>
    <lineage>
        <taxon>Eukaryota</taxon>
        <taxon>Viridiplantae</taxon>
        <taxon>Streptophyta</taxon>
        <taxon>Embryophyta</taxon>
        <taxon>Tracheophyta</taxon>
        <taxon>Spermatophyta</taxon>
        <taxon>Magnoliopsida</taxon>
        <taxon>eudicotyledons</taxon>
        <taxon>Gunneridae</taxon>
        <taxon>Pentapetalae</taxon>
        <taxon>rosids</taxon>
        <taxon>fabids</taxon>
        <taxon>Malpighiales</taxon>
        <taxon>Erythroxylaceae</taxon>
        <taxon>Erythroxylum</taxon>
    </lineage>
</organism>
<dbReference type="EMBL" id="JAIWQS010000012">
    <property type="protein sequence ID" value="KAJ8749140.1"/>
    <property type="molecule type" value="Genomic_DNA"/>
</dbReference>
<keyword evidence="2" id="KW-1185">Reference proteome</keyword>
<evidence type="ECO:0000313" key="1">
    <source>
        <dbReference type="EMBL" id="KAJ8749140.1"/>
    </source>
</evidence>
<comment type="caution">
    <text evidence="1">The sequence shown here is derived from an EMBL/GenBank/DDBJ whole genome shotgun (WGS) entry which is preliminary data.</text>
</comment>